<evidence type="ECO:0000313" key="1">
    <source>
        <dbReference type="EMBL" id="PON49604.1"/>
    </source>
</evidence>
<organism evidence="1 2">
    <name type="scientific">Parasponia andersonii</name>
    <name type="common">Sponia andersonii</name>
    <dbReference type="NCBI Taxonomy" id="3476"/>
    <lineage>
        <taxon>Eukaryota</taxon>
        <taxon>Viridiplantae</taxon>
        <taxon>Streptophyta</taxon>
        <taxon>Embryophyta</taxon>
        <taxon>Tracheophyta</taxon>
        <taxon>Spermatophyta</taxon>
        <taxon>Magnoliopsida</taxon>
        <taxon>eudicotyledons</taxon>
        <taxon>Gunneridae</taxon>
        <taxon>Pentapetalae</taxon>
        <taxon>rosids</taxon>
        <taxon>fabids</taxon>
        <taxon>Rosales</taxon>
        <taxon>Cannabaceae</taxon>
        <taxon>Parasponia</taxon>
    </lineage>
</organism>
<name>A0A2P5BLF9_PARAD</name>
<dbReference type="EMBL" id="JXTB01000258">
    <property type="protein sequence ID" value="PON49604.1"/>
    <property type="molecule type" value="Genomic_DNA"/>
</dbReference>
<keyword evidence="2" id="KW-1185">Reference proteome</keyword>
<evidence type="ECO:0000313" key="2">
    <source>
        <dbReference type="Proteomes" id="UP000237105"/>
    </source>
</evidence>
<gene>
    <name evidence="1" type="ORF">PanWU01x14_229200</name>
</gene>
<comment type="caution">
    <text evidence="1">The sequence shown here is derived from an EMBL/GenBank/DDBJ whole genome shotgun (WGS) entry which is preliminary data.</text>
</comment>
<protein>
    <submittedName>
        <fullName evidence="1">Uncharacterized protein</fullName>
    </submittedName>
</protein>
<reference evidence="2" key="1">
    <citation type="submission" date="2016-06" db="EMBL/GenBank/DDBJ databases">
        <title>Parallel loss of symbiosis genes in relatives of nitrogen-fixing non-legume Parasponia.</title>
        <authorList>
            <person name="Van Velzen R."/>
            <person name="Holmer R."/>
            <person name="Bu F."/>
            <person name="Rutten L."/>
            <person name="Van Zeijl A."/>
            <person name="Liu W."/>
            <person name="Santuari L."/>
            <person name="Cao Q."/>
            <person name="Sharma T."/>
            <person name="Shen D."/>
            <person name="Roswanjaya Y."/>
            <person name="Wardhani T."/>
            <person name="Kalhor M.S."/>
            <person name="Jansen J."/>
            <person name="Van den Hoogen J."/>
            <person name="Gungor B."/>
            <person name="Hartog M."/>
            <person name="Hontelez J."/>
            <person name="Verver J."/>
            <person name="Yang W.-C."/>
            <person name="Schijlen E."/>
            <person name="Repin R."/>
            <person name="Schilthuizen M."/>
            <person name="Schranz E."/>
            <person name="Heidstra R."/>
            <person name="Miyata K."/>
            <person name="Fedorova E."/>
            <person name="Kohlen W."/>
            <person name="Bisseling T."/>
            <person name="Smit S."/>
            <person name="Geurts R."/>
        </authorList>
    </citation>
    <scope>NUCLEOTIDE SEQUENCE [LARGE SCALE GENOMIC DNA]</scope>
    <source>
        <strain evidence="2">cv. WU1-14</strain>
    </source>
</reference>
<accession>A0A2P5BLF9</accession>
<proteinExistence type="predicted"/>
<sequence length="62" mass="7165">MSEFMGLAISPGLRFQFNDSPLPFWGQCIMLSSMFTSRWQQLKLSANYLELAKRYLNAINSD</sequence>
<dbReference type="AlphaFoldDB" id="A0A2P5BLF9"/>
<dbReference type="Proteomes" id="UP000237105">
    <property type="component" value="Unassembled WGS sequence"/>
</dbReference>